<reference evidence="2 3" key="1">
    <citation type="submission" date="2018-07" db="EMBL/GenBank/DDBJ databases">
        <title>Genomic Encyclopedia of Type Strains, Phase IV (KMG-IV): sequencing the most valuable type-strain genomes for metagenomic binning, comparative biology and taxonomic classification.</title>
        <authorList>
            <person name="Goeker M."/>
        </authorList>
    </citation>
    <scope>NUCLEOTIDE SEQUENCE [LARGE SCALE GENOMIC DNA]</scope>
    <source>
        <strain evidence="2 3">DSM 44290</strain>
    </source>
</reference>
<dbReference type="EMBL" id="QQBC01000005">
    <property type="protein sequence ID" value="RDI65947.1"/>
    <property type="molecule type" value="Genomic_DNA"/>
</dbReference>
<proteinExistence type="predicted"/>
<dbReference type="SUPFAM" id="SSF54427">
    <property type="entry name" value="NTF2-like"/>
    <property type="match status" value="1"/>
</dbReference>
<name>A0A370I5D9_9NOCA</name>
<evidence type="ECO:0000313" key="3">
    <source>
        <dbReference type="Proteomes" id="UP000254869"/>
    </source>
</evidence>
<dbReference type="Pfam" id="PF14534">
    <property type="entry name" value="DUF4440"/>
    <property type="match status" value="1"/>
</dbReference>
<sequence>MTTQQLADEAAIRALFDGLNQAWADGDAHAFASYFSDDADYVTFFGPHYRGRADIEAMHRPVFEKWQKGSHLDGEITSLRFLTPDVALVHGKGAVVKGRKRRNRFNTKVNLFVAVRHDDRWRFAAFHNTKRNWLLTAVTTRRDPKPFDSEDHSRR</sequence>
<dbReference type="InterPro" id="IPR011944">
    <property type="entry name" value="Steroid_delta5-4_isomerase"/>
</dbReference>
<dbReference type="STRING" id="1210086.GCA_001613105_03061"/>
<dbReference type="NCBIfam" id="TIGR02246">
    <property type="entry name" value="SgcJ/EcaC family oxidoreductase"/>
    <property type="match status" value="1"/>
</dbReference>
<feature type="domain" description="DUF4440" evidence="1">
    <location>
        <begin position="12"/>
        <end position="122"/>
    </location>
</feature>
<accession>A0A370I5D9</accession>
<dbReference type="RefSeq" id="WP_067998084.1">
    <property type="nucleotide sequence ID" value="NZ_QQBC01000005.1"/>
</dbReference>
<dbReference type="InterPro" id="IPR032710">
    <property type="entry name" value="NTF2-like_dom_sf"/>
</dbReference>
<dbReference type="InterPro" id="IPR027843">
    <property type="entry name" value="DUF4440"/>
</dbReference>
<keyword evidence="3" id="KW-1185">Reference proteome</keyword>
<dbReference type="Proteomes" id="UP000254869">
    <property type="component" value="Unassembled WGS sequence"/>
</dbReference>
<protein>
    <submittedName>
        <fullName evidence="2">Uncharacterized protein (TIGR02246 family)</fullName>
    </submittedName>
</protein>
<comment type="caution">
    <text evidence="2">The sequence shown here is derived from an EMBL/GenBank/DDBJ whole genome shotgun (WGS) entry which is preliminary data.</text>
</comment>
<dbReference type="Gene3D" id="3.10.450.50">
    <property type="match status" value="1"/>
</dbReference>
<organism evidence="2 3">
    <name type="scientific">Nocardia pseudobrasiliensis</name>
    <dbReference type="NCBI Taxonomy" id="45979"/>
    <lineage>
        <taxon>Bacteria</taxon>
        <taxon>Bacillati</taxon>
        <taxon>Actinomycetota</taxon>
        <taxon>Actinomycetes</taxon>
        <taxon>Mycobacteriales</taxon>
        <taxon>Nocardiaceae</taxon>
        <taxon>Nocardia</taxon>
    </lineage>
</organism>
<gene>
    <name evidence="2" type="ORF">DFR76_105266</name>
</gene>
<evidence type="ECO:0000313" key="2">
    <source>
        <dbReference type="EMBL" id="RDI65947.1"/>
    </source>
</evidence>
<dbReference type="AlphaFoldDB" id="A0A370I5D9"/>
<evidence type="ECO:0000259" key="1">
    <source>
        <dbReference type="Pfam" id="PF14534"/>
    </source>
</evidence>